<reference evidence="2 3" key="1">
    <citation type="submission" date="2017-08" db="EMBL/GenBank/DDBJ databases">
        <title>Draft genome sequences of 64 type strains of genus Staph aureus.</title>
        <authorList>
            <person name="Cole K."/>
            <person name="Golubchik T."/>
            <person name="Russell J."/>
            <person name="Foster D."/>
            <person name="Llewelyn M."/>
            <person name="Wilson D."/>
            <person name="Crook D."/>
            <person name="Paul J."/>
        </authorList>
    </citation>
    <scope>NUCLEOTIDE SEQUENCE [LARGE SCALE GENOMIC DNA]</scope>
    <source>
        <strain evidence="2 3">DSM 29875</strain>
    </source>
</reference>
<keyword evidence="3" id="KW-1185">Reference proteome</keyword>
<dbReference type="Proteomes" id="UP000242712">
    <property type="component" value="Unassembled WGS sequence"/>
</dbReference>
<dbReference type="RefSeq" id="WP_103371850.1">
    <property type="nucleotide sequence ID" value="NZ_CBCRVO010000003.1"/>
</dbReference>
<organism evidence="2 3">
    <name type="scientific">Staphylococcus argensis</name>
    <dbReference type="NCBI Taxonomy" id="1607738"/>
    <lineage>
        <taxon>Bacteria</taxon>
        <taxon>Bacillati</taxon>
        <taxon>Bacillota</taxon>
        <taxon>Bacilli</taxon>
        <taxon>Bacillales</taxon>
        <taxon>Staphylococcaceae</taxon>
        <taxon>Staphylococcus</taxon>
    </lineage>
</organism>
<proteinExistence type="predicted"/>
<feature type="region of interest" description="Disordered" evidence="1">
    <location>
        <begin position="1"/>
        <end position="32"/>
    </location>
</feature>
<name>A0A2K4FC63_9STAP</name>
<sequence>MSNALSENMDGRKTMQKHLISSTTATEITDERDDLKNEMKKDLNQLIDVLQDHCKNYANSFNEVAKGDWVDKAQKEIRQISNRLDSV</sequence>
<evidence type="ECO:0000313" key="2">
    <source>
        <dbReference type="EMBL" id="POA08891.1"/>
    </source>
</evidence>
<dbReference type="AlphaFoldDB" id="A0A2K4FC63"/>
<comment type="caution">
    <text evidence="2">The sequence shown here is derived from an EMBL/GenBank/DDBJ whole genome shotgun (WGS) entry which is preliminary data.</text>
</comment>
<evidence type="ECO:0000256" key="1">
    <source>
        <dbReference type="SAM" id="MobiDB-lite"/>
    </source>
</evidence>
<gene>
    <name evidence="2" type="ORF">CD039_07835</name>
</gene>
<evidence type="ECO:0000313" key="3">
    <source>
        <dbReference type="Proteomes" id="UP000242712"/>
    </source>
</evidence>
<protein>
    <submittedName>
        <fullName evidence="2">Uncharacterized protein</fullName>
    </submittedName>
</protein>
<dbReference type="EMBL" id="PPPX01000011">
    <property type="protein sequence ID" value="POA08891.1"/>
    <property type="molecule type" value="Genomic_DNA"/>
</dbReference>
<dbReference type="GeneID" id="98298260"/>
<accession>A0A2K4FC63</accession>